<keyword evidence="1" id="KW-0812">Transmembrane</keyword>
<evidence type="ECO:0008006" key="4">
    <source>
        <dbReference type="Google" id="ProtNLM"/>
    </source>
</evidence>
<reference evidence="2 3" key="1">
    <citation type="submission" date="2021-04" db="EMBL/GenBank/DDBJ databases">
        <title>Genome analysis of Polyangium sp.</title>
        <authorList>
            <person name="Li Y."/>
            <person name="Wang J."/>
        </authorList>
    </citation>
    <scope>NUCLEOTIDE SEQUENCE [LARGE SCALE GENOMIC DNA]</scope>
    <source>
        <strain evidence="2 3">SDU14</strain>
    </source>
</reference>
<feature type="transmembrane region" description="Helical" evidence="1">
    <location>
        <begin position="6"/>
        <end position="27"/>
    </location>
</feature>
<feature type="transmembrane region" description="Helical" evidence="1">
    <location>
        <begin position="133"/>
        <end position="154"/>
    </location>
</feature>
<feature type="transmembrane region" description="Helical" evidence="1">
    <location>
        <begin position="94"/>
        <end position="113"/>
    </location>
</feature>
<keyword evidence="1" id="KW-1133">Transmembrane helix</keyword>
<keyword evidence="1" id="KW-0472">Membrane</keyword>
<feature type="transmembrane region" description="Helical" evidence="1">
    <location>
        <begin position="39"/>
        <end position="57"/>
    </location>
</feature>
<protein>
    <recommendedName>
        <fullName evidence="4">DUF2306 domain-containing protein</fullName>
    </recommendedName>
</protein>
<dbReference type="AlphaFoldDB" id="A0A9X3X5D4"/>
<accession>A0A9X3X5D4</accession>
<keyword evidence="3" id="KW-1185">Reference proteome</keyword>
<feature type="transmembrane region" description="Helical" evidence="1">
    <location>
        <begin position="63"/>
        <end position="82"/>
    </location>
</feature>
<proteinExistence type="predicted"/>
<organism evidence="2 3">
    <name type="scientific">Polyangium jinanense</name>
    <dbReference type="NCBI Taxonomy" id="2829994"/>
    <lineage>
        <taxon>Bacteria</taxon>
        <taxon>Pseudomonadati</taxon>
        <taxon>Myxococcota</taxon>
        <taxon>Polyangia</taxon>
        <taxon>Polyangiales</taxon>
        <taxon>Polyangiaceae</taxon>
        <taxon>Polyangium</taxon>
    </lineage>
</organism>
<gene>
    <name evidence="2" type="ORF">KEG57_25535</name>
</gene>
<dbReference type="RefSeq" id="WP_272428891.1">
    <property type="nucleotide sequence ID" value="NZ_JAGTJJ010000017.1"/>
</dbReference>
<evidence type="ECO:0000256" key="1">
    <source>
        <dbReference type="SAM" id="Phobius"/>
    </source>
</evidence>
<dbReference type="EMBL" id="JAGTJJ010000017">
    <property type="protein sequence ID" value="MDC3983897.1"/>
    <property type="molecule type" value="Genomic_DNA"/>
</dbReference>
<name>A0A9X3X5D4_9BACT</name>
<evidence type="ECO:0000313" key="2">
    <source>
        <dbReference type="EMBL" id="MDC3983897.1"/>
    </source>
</evidence>
<comment type="caution">
    <text evidence="2">The sequence shown here is derived from an EMBL/GenBank/DDBJ whole genome shotgun (WGS) entry which is preliminary data.</text>
</comment>
<evidence type="ECO:0000313" key="3">
    <source>
        <dbReference type="Proteomes" id="UP001151081"/>
    </source>
</evidence>
<sequence length="169" mass="17628">MLGLSTLGIVHTAISLVALGAAIIALVRYKEISPRTLSGKTYVITTILTCLTGFGIFRNGTFGPPHILGVITLVVLAVAWAAKATKMFGRASPYVETVAYSATVFFHLVPAFTETLTRLPVGAPVASGPNDPILQGPIGVSFVAFLVGATLQVLRLRAAAAATRRVLPA</sequence>
<dbReference type="Proteomes" id="UP001151081">
    <property type="component" value="Unassembled WGS sequence"/>
</dbReference>